<protein>
    <submittedName>
        <fullName evidence="1">Helix-turn-helix domain-containing protein</fullName>
    </submittedName>
</protein>
<dbReference type="EMBL" id="JBHUOP010000001">
    <property type="protein sequence ID" value="MFD2839343.1"/>
    <property type="molecule type" value="Genomic_DNA"/>
</dbReference>
<evidence type="ECO:0000313" key="1">
    <source>
        <dbReference type="EMBL" id="MFD2839343.1"/>
    </source>
</evidence>
<comment type="caution">
    <text evidence="1">The sequence shown here is derived from an EMBL/GenBank/DDBJ whole genome shotgun (WGS) entry which is preliminary data.</text>
</comment>
<name>A0ABW5XBT1_9MICO</name>
<reference evidence="2" key="1">
    <citation type="journal article" date="2019" name="Int. J. Syst. Evol. Microbiol.">
        <title>The Global Catalogue of Microorganisms (GCM) 10K type strain sequencing project: providing services to taxonomists for standard genome sequencing and annotation.</title>
        <authorList>
            <consortium name="The Broad Institute Genomics Platform"/>
            <consortium name="The Broad Institute Genome Sequencing Center for Infectious Disease"/>
            <person name="Wu L."/>
            <person name="Ma J."/>
        </authorList>
    </citation>
    <scope>NUCLEOTIDE SEQUENCE [LARGE SCALE GENOMIC DNA]</scope>
    <source>
        <strain evidence="2">KCTC 33576</strain>
    </source>
</reference>
<organism evidence="1 2">
    <name type="scientific">Populibacterium corticicola</name>
    <dbReference type="NCBI Taxonomy" id="1812826"/>
    <lineage>
        <taxon>Bacteria</taxon>
        <taxon>Bacillati</taxon>
        <taxon>Actinomycetota</taxon>
        <taxon>Actinomycetes</taxon>
        <taxon>Micrococcales</taxon>
        <taxon>Jonesiaceae</taxon>
        <taxon>Populibacterium</taxon>
    </lineage>
</organism>
<sequence>MPPANKRWTDIHDSELATLHAENLGVRAIAERMGFGRTTISTNAKRLGLTFDRRQTRAATAAIQADAKAKRAALELKLLEDAERLRSQLWQPHTYIDHGGKDYVKVTWTQEEPSPSDKLKLMQAASAALDRSIKITQLDSDNGAAGAISMLEGLAKQLGVTGPQDDETP</sequence>
<proteinExistence type="predicted"/>
<gene>
    <name evidence="1" type="ORF">ACFSYH_01995</name>
</gene>
<evidence type="ECO:0000313" key="2">
    <source>
        <dbReference type="Proteomes" id="UP001597391"/>
    </source>
</evidence>
<dbReference type="Proteomes" id="UP001597391">
    <property type="component" value="Unassembled WGS sequence"/>
</dbReference>
<dbReference type="RefSeq" id="WP_377464798.1">
    <property type="nucleotide sequence ID" value="NZ_JBHUOP010000001.1"/>
</dbReference>
<accession>A0ABW5XBT1</accession>
<keyword evidence="2" id="KW-1185">Reference proteome</keyword>